<accession>A0A0C7NIU4</accession>
<evidence type="ECO:0000256" key="1">
    <source>
        <dbReference type="ARBA" id="ARBA00004196"/>
    </source>
</evidence>
<comment type="subcellular location">
    <subcellularLocation>
        <location evidence="1">Cell envelope</location>
    </subcellularLocation>
</comment>
<dbReference type="GO" id="GO:0030313">
    <property type="term" value="C:cell envelope"/>
    <property type="evidence" value="ECO:0007669"/>
    <property type="project" value="UniProtKB-SubCell"/>
</dbReference>
<evidence type="ECO:0000313" key="6">
    <source>
        <dbReference type="Proteomes" id="UP000032809"/>
    </source>
</evidence>
<comment type="similarity">
    <text evidence="2">Belongs to the bacterial solute-binding protein 1 family.</text>
</comment>
<keyword evidence="4" id="KW-0732">Signal</keyword>
<dbReference type="AlphaFoldDB" id="A0A0C7NIU4"/>
<evidence type="ECO:0000256" key="4">
    <source>
        <dbReference type="ARBA" id="ARBA00022729"/>
    </source>
</evidence>
<dbReference type="InterPro" id="IPR006059">
    <property type="entry name" value="SBP"/>
</dbReference>
<dbReference type="PATRIC" id="fig|1006576.9.peg.504"/>
<gene>
    <name evidence="5" type="ORF">DTL3_0515</name>
</gene>
<organism evidence="5 6">
    <name type="scientific">Defluviitoga tunisiensis</name>
    <dbReference type="NCBI Taxonomy" id="1006576"/>
    <lineage>
        <taxon>Bacteria</taxon>
        <taxon>Thermotogati</taxon>
        <taxon>Thermotogota</taxon>
        <taxon>Thermotogae</taxon>
        <taxon>Petrotogales</taxon>
        <taxon>Petrotogaceae</taxon>
        <taxon>Defluviitoga</taxon>
    </lineage>
</organism>
<evidence type="ECO:0000256" key="3">
    <source>
        <dbReference type="ARBA" id="ARBA00022448"/>
    </source>
</evidence>
<reference evidence="6" key="1">
    <citation type="submission" date="2014-11" db="EMBL/GenBank/DDBJ databases">
        <authorList>
            <person name="Wibberg D."/>
        </authorList>
    </citation>
    <scope>NUCLEOTIDE SEQUENCE [LARGE SCALE GENOMIC DNA]</scope>
    <source>
        <strain evidence="6">L3</strain>
    </source>
</reference>
<dbReference type="PANTHER" id="PTHR43649:SF31">
    <property type="entry name" value="SN-GLYCEROL-3-PHOSPHATE-BINDING PERIPLASMIC PROTEIN UGPB"/>
    <property type="match status" value="1"/>
</dbReference>
<dbReference type="EMBL" id="LN824141">
    <property type="protein sequence ID" value="CEP77836.1"/>
    <property type="molecule type" value="Genomic_DNA"/>
</dbReference>
<dbReference type="InterPro" id="IPR050490">
    <property type="entry name" value="Bact_solute-bd_prot1"/>
</dbReference>
<sequence>MKKVVLMVMVLALCVFGVSQVKIEFWHAMGAQLGETLNSLVETFNKENPDIQVIPIYVGNYSALNQKLLSTITAYSQGSKTDLPAISQAYANWTAKYLFSNVVEPLNEYIENDPEMKDAWENQIFSVLKDMVTWGDTVYGVPFNKSVYTYYYNTDLFDLFGLEPPKTIDELWEVSETLTLDIDFDGTVDIYGLGVRTFIDDLQIFLYSHNVTFLEYVGEGKYKIILDEQKTKEVLKLIKDLKDSGYAIFQNAYLDQPFGAGEIAAYMGTVAGLTYAEQSSRGKHGVSWAPLPSVDGVPHSPIAGTDLIMFSWITQEQKDAAWRFLKFLMDPVNVVYWSINTGYVPIRRDVVNVPQWQAYTANDVKPTIALNELETAIPDPKPAAWDEIRSKISTIFANFLNDYATIDETYDSMVEVMETLLKESGEFAQ</sequence>
<dbReference type="Proteomes" id="UP000032809">
    <property type="component" value="Chromosome I"/>
</dbReference>
<dbReference type="SUPFAM" id="SSF53850">
    <property type="entry name" value="Periplasmic binding protein-like II"/>
    <property type="match status" value="1"/>
</dbReference>
<dbReference type="Pfam" id="PF13416">
    <property type="entry name" value="SBP_bac_8"/>
    <property type="match status" value="1"/>
</dbReference>
<keyword evidence="3" id="KW-0813">Transport</keyword>
<dbReference type="Gene3D" id="3.40.190.10">
    <property type="entry name" value="Periplasmic binding protein-like II"/>
    <property type="match status" value="2"/>
</dbReference>
<proteinExistence type="inferred from homology"/>
<dbReference type="RefSeq" id="WP_045087391.1">
    <property type="nucleotide sequence ID" value="NZ_LN824141.1"/>
</dbReference>
<dbReference type="HOGENOM" id="CLU_031285_3_1_0"/>
<dbReference type="CDD" id="cd14748">
    <property type="entry name" value="PBP2_UgpB"/>
    <property type="match status" value="1"/>
</dbReference>
<name>A0A0C7NIU4_DEFTU</name>
<dbReference type="PANTHER" id="PTHR43649">
    <property type="entry name" value="ARABINOSE-BINDING PROTEIN-RELATED"/>
    <property type="match status" value="1"/>
</dbReference>
<protein>
    <submittedName>
        <fullName evidence="5">Periplasmic-binding component of ABC transport system specific for sn-glycerol-3-phosphate</fullName>
    </submittedName>
</protein>
<dbReference type="OrthoDB" id="9795467at2"/>
<evidence type="ECO:0000313" key="5">
    <source>
        <dbReference type="EMBL" id="CEP77836.1"/>
    </source>
</evidence>
<dbReference type="STRING" id="1006576.DTL3_0515"/>
<evidence type="ECO:0000256" key="2">
    <source>
        <dbReference type="ARBA" id="ARBA00008520"/>
    </source>
</evidence>
<keyword evidence="6" id="KW-1185">Reference proteome</keyword>
<dbReference type="KEGG" id="dtn:DTL3_0515"/>